<keyword evidence="2" id="KW-1185">Reference proteome</keyword>
<feature type="compositionally biased region" description="Basic and acidic residues" evidence="1">
    <location>
        <begin position="96"/>
        <end position="122"/>
    </location>
</feature>
<feature type="region of interest" description="Disordered" evidence="1">
    <location>
        <begin position="1"/>
        <end position="43"/>
    </location>
</feature>
<feature type="compositionally biased region" description="Polar residues" evidence="1">
    <location>
        <begin position="13"/>
        <end position="37"/>
    </location>
</feature>
<dbReference type="AlphaFoldDB" id="A0A6P6M315"/>
<reference evidence="3" key="1">
    <citation type="submission" date="2025-08" db="UniProtKB">
        <authorList>
            <consortium name="RefSeq"/>
        </authorList>
    </citation>
    <scope>IDENTIFICATION</scope>
    <source>
        <strain evidence="3">Wakin</strain>
        <tissue evidence="3">Muscle</tissue>
    </source>
</reference>
<name>A0A6P6M315_CARAU</name>
<proteinExistence type="predicted"/>
<dbReference type="Proteomes" id="UP000515129">
    <property type="component" value="Chromosome 46"/>
</dbReference>
<dbReference type="RefSeq" id="XP_026091130.1">
    <property type="nucleotide sequence ID" value="XM_026235345.1"/>
</dbReference>
<evidence type="ECO:0000313" key="3">
    <source>
        <dbReference type="RefSeq" id="XP_026091130.1"/>
    </source>
</evidence>
<sequence length="208" mass="24789">MRSERTRLKSVSICCSPQNQNKDQQLTGTSHVRQSSLTRKEKVSTLKNMYSSLTDDYVHHESQMKSENEKLKRELEQHKLKEREWEQKLKEVEDRLRLETDLRRREKELESKERGTTKKEQDILFCGENHVLHLTSPVVSEEKQRSLDERKGEWKSKDEEDSHDSESPEFGKPVRRNSSQFEIPNMTESEDEHLNTLRNHRRQLEDST</sequence>
<accession>A0A6P6M315</accession>
<feature type="region of interest" description="Disordered" evidence="1">
    <location>
        <begin position="96"/>
        <end position="208"/>
    </location>
</feature>
<evidence type="ECO:0000313" key="2">
    <source>
        <dbReference type="Proteomes" id="UP000515129"/>
    </source>
</evidence>
<gene>
    <name evidence="3" type="primary">LOC113064470</name>
</gene>
<feature type="compositionally biased region" description="Basic and acidic residues" evidence="1">
    <location>
        <begin position="140"/>
        <end position="166"/>
    </location>
</feature>
<dbReference type="KEGG" id="caua:113064470"/>
<dbReference type="OrthoDB" id="10488323at2759"/>
<evidence type="ECO:0000256" key="1">
    <source>
        <dbReference type="SAM" id="MobiDB-lite"/>
    </source>
</evidence>
<protein>
    <submittedName>
        <fullName evidence="3">Golgin subfamily A member 6-like protein 1</fullName>
    </submittedName>
</protein>
<organism evidence="2 3">
    <name type="scientific">Carassius auratus</name>
    <name type="common">Goldfish</name>
    <dbReference type="NCBI Taxonomy" id="7957"/>
    <lineage>
        <taxon>Eukaryota</taxon>
        <taxon>Metazoa</taxon>
        <taxon>Chordata</taxon>
        <taxon>Craniata</taxon>
        <taxon>Vertebrata</taxon>
        <taxon>Euteleostomi</taxon>
        <taxon>Actinopterygii</taxon>
        <taxon>Neopterygii</taxon>
        <taxon>Teleostei</taxon>
        <taxon>Ostariophysi</taxon>
        <taxon>Cypriniformes</taxon>
        <taxon>Cyprinidae</taxon>
        <taxon>Cyprininae</taxon>
        <taxon>Carassius</taxon>
    </lineage>
</organism>
<dbReference type="GeneID" id="113064470"/>